<evidence type="ECO:0000256" key="5">
    <source>
        <dbReference type="ARBA" id="ARBA00023002"/>
    </source>
</evidence>
<gene>
    <name evidence="6" type="primary">fabK</name>
    <name evidence="6" type="ORF">H8707_08375</name>
</gene>
<dbReference type="SUPFAM" id="SSF51412">
    <property type="entry name" value="Inosine monophosphate dehydrogenase (IMPDH)"/>
    <property type="match status" value="1"/>
</dbReference>
<dbReference type="GO" id="GO:0018580">
    <property type="term" value="F:nitronate monooxygenase activity"/>
    <property type="evidence" value="ECO:0007669"/>
    <property type="project" value="InterPro"/>
</dbReference>
<dbReference type="InterPro" id="IPR017569">
    <property type="entry name" value="Enoyl_ACP_red-II_put"/>
</dbReference>
<dbReference type="Pfam" id="PF03060">
    <property type="entry name" value="NMO"/>
    <property type="match status" value="2"/>
</dbReference>
<proteinExistence type="predicted"/>
<keyword evidence="5" id="KW-0560">Oxidoreductase</keyword>
<organism evidence="6 7">
    <name type="scientific">Paratissierella segnis</name>
    <dbReference type="NCBI Taxonomy" id="2763679"/>
    <lineage>
        <taxon>Bacteria</taxon>
        <taxon>Bacillati</taxon>
        <taxon>Bacillota</taxon>
        <taxon>Tissierellia</taxon>
        <taxon>Tissierellales</taxon>
        <taxon>Tissierellaceae</taxon>
        <taxon>Paratissierella</taxon>
    </lineage>
</organism>
<keyword evidence="4" id="KW-0288">FMN</keyword>
<dbReference type="PANTHER" id="PTHR32332">
    <property type="entry name" value="2-NITROPROPANE DIOXYGENASE"/>
    <property type="match status" value="1"/>
</dbReference>
<evidence type="ECO:0000313" key="7">
    <source>
        <dbReference type="Proteomes" id="UP000601171"/>
    </source>
</evidence>
<protein>
    <recommendedName>
        <fullName evidence="2">Probable nitronate monooxygenase</fullName>
    </recommendedName>
</protein>
<name>A0A926IKF9_9FIRM</name>
<dbReference type="Gene3D" id="3.20.20.70">
    <property type="entry name" value="Aldolase class I"/>
    <property type="match status" value="1"/>
</dbReference>
<dbReference type="Proteomes" id="UP000601171">
    <property type="component" value="Unassembled WGS sequence"/>
</dbReference>
<comment type="function">
    <text evidence="1">Nitronate monooxygenase that uses molecular oxygen to catalyze the oxidative denitrification of alkyl nitronates. Acts on propionate 3-nitronate (P3N), the presumed physiological substrate. Probably functions in the detoxification of P3N, a metabolic poison produced by plants and fungi as a defense mechanism.</text>
</comment>
<sequence length="323" mass="34410">MGRNKVETRITKLLNIEYPILQGGMAWVATHELAAAVSESGGLGIIAAGNAPANVIGEQIDKLKELTDKPFGVNIMLLSPFAEDIVDMICDKGVPVVTTGVGNPGKFIEKLKQHNVKIIPVVPTVSLAKRLEKFGADALIVEGTEAGGHIGELTTMAVVPQVVDAVNIPVIAAGGIGDNRGFLAALSLGAEGVQLGTRFVCSKEAKVHQRYKEKIIESKDRDAIVTGRSTGYPVRVLKNRFTKEYLDLEKQGIDFETLEKLGVGRLRKAVQEGDIDNGSLMAGQISGLIGDVKSCKEIIEDLVFGSQKAIERLSSLIGGGDNE</sequence>
<dbReference type="InterPro" id="IPR013785">
    <property type="entry name" value="Aldolase_TIM"/>
</dbReference>
<evidence type="ECO:0000256" key="2">
    <source>
        <dbReference type="ARBA" id="ARBA00013457"/>
    </source>
</evidence>
<comment type="caution">
    <text evidence="6">The sequence shown here is derived from an EMBL/GenBank/DDBJ whole genome shotgun (WGS) entry which is preliminary data.</text>
</comment>
<evidence type="ECO:0000256" key="3">
    <source>
        <dbReference type="ARBA" id="ARBA00022630"/>
    </source>
</evidence>
<reference evidence="6" key="1">
    <citation type="submission" date="2020-08" db="EMBL/GenBank/DDBJ databases">
        <title>Genome public.</title>
        <authorList>
            <person name="Liu C."/>
            <person name="Sun Q."/>
        </authorList>
    </citation>
    <scope>NUCLEOTIDE SEQUENCE</scope>
    <source>
        <strain evidence="6">BX21</strain>
    </source>
</reference>
<dbReference type="CDD" id="cd04730">
    <property type="entry name" value="NPD_like"/>
    <property type="match status" value="1"/>
</dbReference>
<evidence type="ECO:0000313" key="6">
    <source>
        <dbReference type="EMBL" id="MBC8588255.1"/>
    </source>
</evidence>
<keyword evidence="7" id="KW-1185">Reference proteome</keyword>
<evidence type="ECO:0000256" key="1">
    <source>
        <dbReference type="ARBA" id="ARBA00003535"/>
    </source>
</evidence>
<dbReference type="InterPro" id="IPR004136">
    <property type="entry name" value="NMO"/>
</dbReference>
<dbReference type="AlphaFoldDB" id="A0A926IKF9"/>
<evidence type="ECO:0000256" key="4">
    <source>
        <dbReference type="ARBA" id="ARBA00022643"/>
    </source>
</evidence>
<dbReference type="PANTHER" id="PTHR32332:SF20">
    <property type="entry name" value="2-NITROPROPANE DIOXYGENASE-LIKE PROTEIN"/>
    <property type="match status" value="1"/>
</dbReference>
<accession>A0A926IKF9</accession>
<dbReference type="NCBIfam" id="TIGR03151">
    <property type="entry name" value="enACPred_II"/>
    <property type="match status" value="1"/>
</dbReference>
<dbReference type="EMBL" id="JACRTG010000018">
    <property type="protein sequence ID" value="MBC8588255.1"/>
    <property type="molecule type" value="Genomic_DNA"/>
</dbReference>
<keyword evidence="3" id="KW-0285">Flavoprotein</keyword>